<dbReference type="PROSITE" id="PS50198">
    <property type="entry name" value="PPIC_PPIASE_2"/>
    <property type="match status" value="1"/>
</dbReference>
<gene>
    <name evidence="10" type="ORF">SAMN04487926_101490</name>
</gene>
<dbReference type="SUPFAM" id="SSF109998">
    <property type="entry name" value="Triger factor/SurA peptide-binding domain-like"/>
    <property type="match status" value="1"/>
</dbReference>
<dbReference type="InterPro" id="IPR046357">
    <property type="entry name" value="PPIase_dom_sf"/>
</dbReference>
<comment type="similarity">
    <text evidence="2">Belongs to the PpiC/parvulin rotamase family.</text>
</comment>
<accession>A0A7Z7FFX5</accession>
<keyword evidence="4 8" id="KW-0732">Signal</keyword>
<feature type="domain" description="PpiC" evidence="9">
    <location>
        <begin position="145"/>
        <end position="244"/>
    </location>
</feature>
<comment type="caution">
    <text evidence="10">The sequence shown here is derived from an EMBL/GenBank/DDBJ whole genome shotgun (WGS) entry which is preliminary data.</text>
</comment>
<comment type="catalytic activity">
    <reaction evidence="1">
        <text>[protein]-peptidylproline (omega=180) = [protein]-peptidylproline (omega=0)</text>
        <dbReference type="Rhea" id="RHEA:16237"/>
        <dbReference type="Rhea" id="RHEA-COMP:10747"/>
        <dbReference type="Rhea" id="RHEA-COMP:10748"/>
        <dbReference type="ChEBI" id="CHEBI:83833"/>
        <dbReference type="ChEBI" id="CHEBI:83834"/>
        <dbReference type="EC" id="5.2.1.8"/>
    </reaction>
</comment>
<dbReference type="RefSeq" id="WP_091774476.1">
    <property type="nucleotide sequence ID" value="NZ_FNDI01000001.1"/>
</dbReference>
<dbReference type="PANTHER" id="PTHR47245:SF1">
    <property type="entry name" value="FOLDASE PROTEIN PRSA"/>
    <property type="match status" value="1"/>
</dbReference>
<dbReference type="Proteomes" id="UP000198900">
    <property type="component" value="Unassembled WGS sequence"/>
</dbReference>
<feature type="signal peptide" evidence="8">
    <location>
        <begin position="1"/>
        <end position="25"/>
    </location>
</feature>
<proteinExistence type="inferred from homology"/>
<keyword evidence="5 7" id="KW-0697">Rotamase</keyword>
<evidence type="ECO:0000313" key="11">
    <source>
        <dbReference type="Proteomes" id="UP000198900"/>
    </source>
</evidence>
<evidence type="ECO:0000256" key="2">
    <source>
        <dbReference type="ARBA" id="ARBA00007656"/>
    </source>
</evidence>
<evidence type="ECO:0000313" key="10">
    <source>
        <dbReference type="EMBL" id="SDG97822.1"/>
    </source>
</evidence>
<evidence type="ECO:0000256" key="6">
    <source>
        <dbReference type="ARBA" id="ARBA00023235"/>
    </source>
</evidence>
<organism evidence="10 11">
    <name type="scientific">Paraburkholderia steynii</name>
    <dbReference type="NCBI Taxonomy" id="1245441"/>
    <lineage>
        <taxon>Bacteria</taxon>
        <taxon>Pseudomonadati</taxon>
        <taxon>Pseudomonadota</taxon>
        <taxon>Betaproteobacteria</taxon>
        <taxon>Burkholderiales</taxon>
        <taxon>Burkholderiaceae</taxon>
        <taxon>Paraburkholderia</taxon>
    </lineage>
</organism>
<evidence type="ECO:0000256" key="4">
    <source>
        <dbReference type="ARBA" id="ARBA00022729"/>
    </source>
</evidence>
<evidence type="ECO:0000259" key="9">
    <source>
        <dbReference type="PROSITE" id="PS50198"/>
    </source>
</evidence>
<protein>
    <recommendedName>
        <fullName evidence="3">peptidylprolyl isomerase</fullName>
        <ecNumber evidence="3">5.2.1.8</ecNumber>
    </recommendedName>
</protein>
<dbReference type="Gene3D" id="1.10.8.1040">
    <property type="match status" value="1"/>
</dbReference>
<dbReference type="GO" id="GO:0003755">
    <property type="term" value="F:peptidyl-prolyl cis-trans isomerase activity"/>
    <property type="evidence" value="ECO:0007669"/>
    <property type="project" value="UniProtKB-KW"/>
</dbReference>
<dbReference type="EMBL" id="FNDI01000001">
    <property type="protein sequence ID" value="SDG97822.1"/>
    <property type="molecule type" value="Genomic_DNA"/>
</dbReference>
<name>A0A7Z7FFX5_9BURK</name>
<dbReference type="PANTHER" id="PTHR47245">
    <property type="entry name" value="PEPTIDYLPROLYL ISOMERASE"/>
    <property type="match status" value="1"/>
</dbReference>
<dbReference type="EC" id="5.2.1.8" evidence="3"/>
<dbReference type="Pfam" id="PF13623">
    <property type="entry name" value="SurA_N_2"/>
    <property type="match status" value="1"/>
</dbReference>
<dbReference type="InterPro" id="IPR000297">
    <property type="entry name" value="PPIase_PpiC"/>
</dbReference>
<dbReference type="AlphaFoldDB" id="A0A7Z7FFX5"/>
<dbReference type="Gene3D" id="3.10.50.40">
    <property type="match status" value="1"/>
</dbReference>
<keyword evidence="11" id="KW-1185">Reference proteome</keyword>
<evidence type="ECO:0000256" key="1">
    <source>
        <dbReference type="ARBA" id="ARBA00000971"/>
    </source>
</evidence>
<evidence type="ECO:0000256" key="8">
    <source>
        <dbReference type="SAM" id="SignalP"/>
    </source>
</evidence>
<dbReference type="InterPro" id="IPR027304">
    <property type="entry name" value="Trigger_fact/SurA_dom_sf"/>
</dbReference>
<dbReference type="Pfam" id="PF13145">
    <property type="entry name" value="Rotamase_2"/>
    <property type="match status" value="1"/>
</dbReference>
<evidence type="ECO:0000256" key="5">
    <source>
        <dbReference type="ARBA" id="ARBA00023110"/>
    </source>
</evidence>
<keyword evidence="6 7" id="KW-0413">Isomerase</keyword>
<evidence type="ECO:0000256" key="3">
    <source>
        <dbReference type="ARBA" id="ARBA00013194"/>
    </source>
</evidence>
<dbReference type="SUPFAM" id="SSF54534">
    <property type="entry name" value="FKBP-like"/>
    <property type="match status" value="1"/>
</dbReference>
<reference evidence="10" key="1">
    <citation type="submission" date="2016-10" db="EMBL/GenBank/DDBJ databases">
        <authorList>
            <person name="Varghese N."/>
            <person name="Submissions S."/>
        </authorList>
    </citation>
    <scope>NUCLEOTIDE SEQUENCE [LARGE SCALE GENOMIC DNA]</scope>
    <source>
        <strain evidence="10">YR281</strain>
    </source>
</reference>
<evidence type="ECO:0000256" key="7">
    <source>
        <dbReference type="PROSITE-ProRule" id="PRU00278"/>
    </source>
</evidence>
<feature type="chain" id="PRO_5031002250" description="peptidylprolyl isomerase" evidence="8">
    <location>
        <begin position="26"/>
        <end position="288"/>
    </location>
</feature>
<dbReference type="InterPro" id="IPR050245">
    <property type="entry name" value="PrsA_foldase"/>
</dbReference>
<sequence>MKFPNRTSFVAMSALCMGLTAPAFAQLASATVASLPTSTVATVNGVAIPQTQFDEAVRIAVQTTHQPDTPQLRQAVKGQLIARELFRQGAEKAGYGNKPEVQQVVNAAKANAESELYLKDNIRPEPVTDAQVKARYDEIVASLGKDEFRPRIIAVADAMTAATVLSELKAGKSFDVLARQYSTAPSKAAGGELPWVSFKTPVMEGKTSGLPLPIAQALSNLPVGGVTPEPVSVGNTRVIVKLDAKRPTQVPTFEQARDAIRQQLQGLALQKASAQFTTDLFRNATIQQ</sequence>